<dbReference type="EMBL" id="CP009506">
    <property type="protein sequence ID" value="AKB27820.1"/>
    <property type="molecule type" value="Genomic_DNA"/>
</dbReference>
<proteinExistence type="inferred from homology"/>
<evidence type="ECO:0000256" key="5">
    <source>
        <dbReference type="ARBA" id="ARBA00022827"/>
    </source>
</evidence>
<dbReference type="RefSeq" id="WP_048170768.1">
    <property type="nucleotide sequence ID" value="NZ_CP009506.1"/>
</dbReference>
<accession>A0A0E3P2T0</accession>
<organism evidence="7 8">
    <name type="scientific">Methanosarcina siciliae T4/M</name>
    <dbReference type="NCBI Taxonomy" id="1434120"/>
    <lineage>
        <taxon>Archaea</taxon>
        <taxon>Methanobacteriati</taxon>
        <taxon>Methanobacteriota</taxon>
        <taxon>Stenosarchaea group</taxon>
        <taxon>Methanomicrobia</taxon>
        <taxon>Methanosarcinales</taxon>
        <taxon>Methanosarcinaceae</taxon>
        <taxon>Methanosarcina</taxon>
    </lineage>
</organism>
<dbReference type="EC" id="1.5.1.20" evidence="7"/>
<evidence type="ECO:0000256" key="6">
    <source>
        <dbReference type="ARBA" id="ARBA00023002"/>
    </source>
</evidence>
<dbReference type="OrthoDB" id="146284at2157"/>
<dbReference type="PATRIC" id="fig|1434120.4.peg.1397"/>
<dbReference type="InterPro" id="IPR003171">
    <property type="entry name" value="Mehydrof_redctse-like"/>
</dbReference>
<dbReference type="KEGG" id="msw:MSSIT_1101"/>
<keyword evidence="4" id="KW-0285">Flavoprotein</keyword>
<comment type="cofactor">
    <cofactor evidence="1">
        <name>FAD</name>
        <dbReference type="ChEBI" id="CHEBI:57692"/>
    </cofactor>
</comment>
<dbReference type="SUPFAM" id="SSF51730">
    <property type="entry name" value="FAD-linked oxidoreductase"/>
    <property type="match status" value="1"/>
</dbReference>
<evidence type="ECO:0000256" key="4">
    <source>
        <dbReference type="ARBA" id="ARBA00022630"/>
    </source>
</evidence>
<dbReference type="UniPathway" id="UPA00193"/>
<dbReference type="Gene3D" id="3.20.20.220">
    <property type="match status" value="1"/>
</dbReference>
<evidence type="ECO:0000313" key="8">
    <source>
        <dbReference type="Proteomes" id="UP000033111"/>
    </source>
</evidence>
<dbReference type="PANTHER" id="PTHR45754:SF3">
    <property type="entry name" value="METHYLENETETRAHYDROFOLATE REDUCTASE (NADPH)"/>
    <property type="match status" value="1"/>
</dbReference>
<comment type="similarity">
    <text evidence="3">Belongs to the methylenetetrahydrofolate reductase family.</text>
</comment>
<dbReference type="CDD" id="cd00537">
    <property type="entry name" value="MTHFR"/>
    <property type="match status" value="1"/>
</dbReference>
<reference evidence="7 8" key="1">
    <citation type="submission" date="2014-07" db="EMBL/GenBank/DDBJ databases">
        <title>Methanogenic archaea and the global carbon cycle.</title>
        <authorList>
            <person name="Henriksen J.R."/>
            <person name="Luke J."/>
            <person name="Reinhart S."/>
            <person name="Benedict M.N."/>
            <person name="Youngblut N.D."/>
            <person name="Metcalf M.E."/>
            <person name="Whitaker R.J."/>
            <person name="Metcalf W.W."/>
        </authorList>
    </citation>
    <scope>NUCLEOTIDE SEQUENCE [LARGE SCALE GENOMIC DNA]</scope>
    <source>
        <strain evidence="7 8">T4/M</strain>
    </source>
</reference>
<evidence type="ECO:0000256" key="2">
    <source>
        <dbReference type="ARBA" id="ARBA00004777"/>
    </source>
</evidence>
<protein>
    <submittedName>
        <fullName evidence="7">5,10-methylenetetrahydrofolate reductase</fullName>
        <ecNumber evidence="7">1.5.1.20</ecNumber>
    </submittedName>
</protein>
<gene>
    <name evidence="7" type="ORF">MSSIT_1101</name>
</gene>
<dbReference type="HOGENOM" id="CLU_057297_2_0_2"/>
<evidence type="ECO:0000256" key="1">
    <source>
        <dbReference type="ARBA" id="ARBA00001974"/>
    </source>
</evidence>
<dbReference type="GO" id="GO:0071949">
    <property type="term" value="F:FAD binding"/>
    <property type="evidence" value="ECO:0007669"/>
    <property type="project" value="TreeGrafter"/>
</dbReference>
<dbReference type="AlphaFoldDB" id="A0A0E3P2T0"/>
<evidence type="ECO:0000256" key="3">
    <source>
        <dbReference type="ARBA" id="ARBA00006743"/>
    </source>
</evidence>
<evidence type="ECO:0000313" key="7">
    <source>
        <dbReference type="EMBL" id="AKB27820.1"/>
    </source>
</evidence>
<sequence>MLFNFREKLNSRKFLVTAEVSPPKGTRYSVPLEDARHLKGLADALNVTDNQCSIMHMSSLAFSKLLLDEGHEPIMQLTCRDRNRIGLQSDLLGAYALGIRNICLMTGDFPSCGDHPGSKPVYDLDSVQLIELVRKLDSGVDLAGNQLDGGTSFCAGAVSSIDPEKILQLIKLEKKVRGGADFIQTQAVYDVGVFEEFTEAVNHLEVPIIAGLIPLKSLGMAEYMNKNISGIHVPDEIMLRMKEASSPLEEGLLIASETVKELTKLSRGVHIMPIGSHKNTPKLLSMAGISEI</sequence>
<comment type="pathway">
    <text evidence="2">One-carbon metabolism; tetrahydrofolate interconversion.</text>
</comment>
<keyword evidence="8" id="KW-1185">Reference proteome</keyword>
<dbReference type="GeneID" id="24859894"/>
<dbReference type="GO" id="GO:0035999">
    <property type="term" value="P:tetrahydrofolate interconversion"/>
    <property type="evidence" value="ECO:0007669"/>
    <property type="project" value="UniProtKB-UniPathway"/>
</dbReference>
<dbReference type="GO" id="GO:0009086">
    <property type="term" value="P:methionine biosynthetic process"/>
    <property type="evidence" value="ECO:0007669"/>
    <property type="project" value="TreeGrafter"/>
</dbReference>
<dbReference type="PANTHER" id="PTHR45754">
    <property type="entry name" value="METHYLENETETRAHYDROFOLATE REDUCTASE"/>
    <property type="match status" value="1"/>
</dbReference>
<dbReference type="GO" id="GO:0005829">
    <property type="term" value="C:cytosol"/>
    <property type="evidence" value="ECO:0007669"/>
    <property type="project" value="TreeGrafter"/>
</dbReference>
<dbReference type="InterPro" id="IPR029041">
    <property type="entry name" value="FAD-linked_oxidoreductase-like"/>
</dbReference>
<name>A0A0E3P2T0_9EURY</name>
<keyword evidence="6 7" id="KW-0560">Oxidoreductase</keyword>
<keyword evidence="5" id="KW-0274">FAD</keyword>
<dbReference type="GO" id="GO:0004489">
    <property type="term" value="F:methylenetetrahydrofolate reductase [NAD(P)H] activity"/>
    <property type="evidence" value="ECO:0007669"/>
    <property type="project" value="UniProtKB-EC"/>
</dbReference>
<dbReference type="Proteomes" id="UP000033111">
    <property type="component" value="Chromosome"/>
</dbReference>
<dbReference type="Pfam" id="PF02219">
    <property type="entry name" value="MTHFR"/>
    <property type="match status" value="1"/>
</dbReference>